<evidence type="ECO:0000313" key="23">
    <source>
        <dbReference type="RefSeq" id="XP_022739497.1"/>
    </source>
</evidence>
<dbReference type="Gene3D" id="3.30.200.20">
    <property type="entry name" value="Phosphorylase Kinase, domain 1"/>
    <property type="match status" value="1"/>
</dbReference>
<evidence type="ECO:0000256" key="18">
    <source>
        <dbReference type="ARBA" id="ARBA00048679"/>
    </source>
</evidence>
<gene>
    <name evidence="23 24 25 26 27 28 29 30" type="primary">LOC111291767</name>
</gene>
<evidence type="ECO:0000256" key="4">
    <source>
        <dbReference type="ARBA" id="ARBA00022553"/>
    </source>
</evidence>
<feature type="domain" description="Protein kinase" evidence="21">
    <location>
        <begin position="169"/>
        <end position="438"/>
    </location>
</feature>
<evidence type="ECO:0000256" key="17">
    <source>
        <dbReference type="ARBA" id="ARBA00047899"/>
    </source>
</evidence>
<dbReference type="EC" id="2.7.11.1" evidence="2"/>
<evidence type="ECO:0000256" key="8">
    <source>
        <dbReference type="ARBA" id="ARBA00022729"/>
    </source>
</evidence>
<dbReference type="PROSITE" id="PS00107">
    <property type="entry name" value="PROTEIN_KINASE_ATP"/>
    <property type="match status" value="1"/>
</dbReference>
<feature type="chain" id="PRO_5044649077" description="non-specific serine/threonine protein kinase" evidence="20">
    <location>
        <begin position="26"/>
        <end position="466"/>
    </location>
</feature>
<evidence type="ECO:0000256" key="11">
    <source>
        <dbReference type="ARBA" id="ARBA00022777"/>
    </source>
</evidence>
<dbReference type="Proteomes" id="UP000515121">
    <property type="component" value="Unplaced"/>
</dbReference>
<keyword evidence="5" id="KW-0433">Leucine-rich repeat</keyword>
<sequence>MASTNITAFILIMVWTIVLFSYAAAEVATTSSLELEAKALLESGWWSSCSNDTLQRCNWAGISCNDAGSVSKMYPPSDVIKVGVKFENMDFSCFPNLVFLSLSGQEVLGSMDDLGSILSSIGYLSTLVHLDLSNNYLFVQTPKNGDLFSIWNYDGKLAYEDIIAATNDFDIRYCIGTGGYGSVYRAQLPSGKVVALKKLHRLEAEEPAFDRSLKNEIKILTEIRHRNIVKLLGYCLHKRCMFLIYQYMERGSLFCVLSDDGEAVELDWTKRVNIIKSTAYALSYLHYECTPIIVHRDISSNNILLDSDSEAFVSDFGTARILDPDSSNITRLVGTCGYVAPELAYTMVVTEKCDVFSFGVLALETLMGKHPGELLSMVSKPSSLQNIMLSDMLDPRLSPPTSQMVAQNIVHVATIALACVHTDPKFRPTMKQVAREFLSCQRSLRNPLRTISLLQLVNSEMHMEGA</sequence>
<dbReference type="AlphaFoldDB" id="A0A6P5YGF6"/>
<evidence type="ECO:0000313" key="22">
    <source>
        <dbReference type="Proteomes" id="UP000515121"/>
    </source>
</evidence>
<keyword evidence="8 20" id="KW-0732">Signal</keyword>
<dbReference type="InterPro" id="IPR032675">
    <property type="entry name" value="LRR_dom_sf"/>
</dbReference>
<evidence type="ECO:0000256" key="14">
    <source>
        <dbReference type="ARBA" id="ARBA00023136"/>
    </source>
</evidence>
<evidence type="ECO:0000256" key="6">
    <source>
        <dbReference type="ARBA" id="ARBA00022679"/>
    </source>
</evidence>
<keyword evidence="12 19" id="KW-0067">ATP-binding</keyword>
<evidence type="ECO:0000313" key="27">
    <source>
        <dbReference type="RefSeq" id="XP_022739501.1"/>
    </source>
</evidence>
<dbReference type="PANTHER" id="PTHR48005">
    <property type="entry name" value="LEUCINE RICH REPEAT KINASE 2"/>
    <property type="match status" value="1"/>
</dbReference>
<dbReference type="RefSeq" id="XP_022739502.1">
    <property type="nucleotide sequence ID" value="XM_022883767.1"/>
</dbReference>
<evidence type="ECO:0000256" key="3">
    <source>
        <dbReference type="ARBA" id="ARBA00022527"/>
    </source>
</evidence>
<keyword evidence="13" id="KW-1133">Transmembrane helix</keyword>
<accession>A0A6P5YGF6</accession>
<evidence type="ECO:0000313" key="30">
    <source>
        <dbReference type="RefSeq" id="XP_022739504.1"/>
    </source>
</evidence>
<protein>
    <recommendedName>
        <fullName evidence="2">non-specific serine/threonine protein kinase</fullName>
        <ecNumber evidence="2">2.7.11.1</ecNumber>
    </recommendedName>
</protein>
<dbReference type="InterPro" id="IPR000719">
    <property type="entry name" value="Prot_kinase_dom"/>
</dbReference>
<dbReference type="SUPFAM" id="SSF52058">
    <property type="entry name" value="L domain-like"/>
    <property type="match status" value="1"/>
</dbReference>
<evidence type="ECO:0000256" key="7">
    <source>
        <dbReference type="ARBA" id="ARBA00022692"/>
    </source>
</evidence>
<comment type="subcellular location">
    <subcellularLocation>
        <location evidence="1">Membrane</location>
        <topology evidence="1">Single-pass type I membrane protein</topology>
    </subcellularLocation>
</comment>
<dbReference type="Pfam" id="PF00069">
    <property type="entry name" value="Pkinase"/>
    <property type="match status" value="1"/>
</dbReference>
<keyword evidence="7" id="KW-0812">Transmembrane</keyword>
<keyword evidence="9" id="KW-0677">Repeat</keyword>
<keyword evidence="14" id="KW-0472">Membrane</keyword>
<keyword evidence="4" id="KW-0597">Phosphoprotein</keyword>
<dbReference type="InterPro" id="IPR017441">
    <property type="entry name" value="Protein_kinase_ATP_BS"/>
</dbReference>
<dbReference type="GeneID" id="111291767"/>
<keyword evidence="3" id="KW-0723">Serine/threonine-protein kinase</keyword>
<dbReference type="PROSITE" id="PS50011">
    <property type="entry name" value="PROTEIN_KINASE_DOM"/>
    <property type="match status" value="1"/>
</dbReference>
<keyword evidence="22" id="KW-1185">Reference proteome</keyword>
<reference evidence="23 24" key="1">
    <citation type="submission" date="2025-04" db="UniProtKB">
        <authorList>
            <consortium name="RefSeq"/>
        </authorList>
    </citation>
    <scope>IDENTIFICATION</scope>
    <source>
        <tissue evidence="23 24">Fruit stalk</tissue>
    </source>
</reference>
<evidence type="ECO:0000256" key="19">
    <source>
        <dbReference type="PROSITE-ProRule" id="PRU10141"/>
    </source>
</evidence>
<dbReference type="RefSeq" id="XP_022739503.1">
    <property type="nucleotide sequence ID" value="XM_022883768.1"/>
</dbReference>
<dbReference type="FunFam" id="1.10.510.10:FF:000445">
    <property type="entry name" value="MDIS1-interacting receptor like kinase 2"/>
    <property type="match status" value="1"/>
</dbReference>
<comment type="catalytic activity">
    <reaction evidence="17">
        <text>L-threonyl-[protein] + ATP = O-phospho-L-threonyl-[protein] + ADP + H(+)</text>
        <dbReference type="Rhea" id="RHEA:46608"/>
        <dbReference type="Rhea" id="RHEA-COMP:11060"/>
        <dbReference type="Rhea" id="RHEA-COMP:11605"/>
        <dbReference type="ChEBI" id="CHEBI:15378"/>
        <dbReference type="ChEBI" id="CHEBI:30013"/>
        <dbReference type="ChEBI" id="CHEBI:30616"/>
        <dbReference type="ChEBI" id="CHEBI:61977"/>
        <dbReference type="ChEBI" id="CHEBI:456216"/>
        <dbReference type="EC" id="2.7.11.1"/>
    </reaction>
</comment>
<evidence type="ECO:0000313" key="28">
    <source>
        <dbReference type="RefSeq" id="XP_022739502.1"/>
    </source>
</evidence>
<evidence type="ECO:0000256" key="12">
    <source>
        <dbReference type="ARBA" id="ARBA00022840"/>
    </source>
</evidence>
<evidence type="ECO:0000256" key="10">
    <source>
        <dbReference type="ARBA" id="ARBA00022741"/>
    </source>
</evidence>
<evidence type="ECO:0000313" key="25">
    <source>
        <dbReference type="RefSeq" id="XP_022739499.1"/>
    </source>
</evidence>
<evidence type="ECO:0000313" key="29">
    <source>
        <dbReference type="RefSeq" id="XP_022739503.1"/>
    </source>
</evidence>
<dbReference type="InterPro" id="IPR008266">
    <property type="entry name" value="Tyr_kinase_AS"/>
</dbReference>
<comment type="catalytic activity">
    <reaction evidence="18">
        <text>L-seryl-[protein] + ATP = O-phospho-L-seryl-[protein] + ADP + H(+)</text>
        <dbReference type="Rhea" id="RHEA:17989"/>
        <dbReference type="Rhea" id="RHEA-COMP:9863"/>
        <dbReference type="Rhea" id="RHEA-COMP:11604"/>
        <dbReference type="ChEBI" id="CHEBI:15378"/>
        <dbReference type="ChEBI" id="CHEBI:29999"/>
        <dbReference type="ChEBI" id="CHEBI:30616"/>
        <dbReference type="ChEBI" id="CHEBI:83421"/>
        <dbReference type="ChEBI" id="CHEBI:456216"/>
        <dbReference type="EC" id="2.7.11.1"/>
    </reaction>
</comment>
<evidence type="ECO:0000313" key="26">
    <source>
        <dbReference type="RefSeq" id="XP_022739500.1"/>
    </source>
</evidence>
<organism evidence="22 29">
    <name type="scientific">Durio zibethinus</name>
    <name type="common">Durian</name>
    <dbReference type="NCBI Taxonomy" id="66656"/>
    <lineage>
        <taxon>Eukaryota</taxon>
        <taxon>Viridiplantae</taxon>
        <taxon>Streptophyta</taxon>
        <taxon>Embryophyta</taxon>
        <taxon>Tracheophyta</taxon>
        <taxon>Spermatophyta</taxon>
        <taxon>Magnoliopsida</taxon>
        <taxon>eudicotyledons</taxon>
        <taxon>Gunneridae</taxon>
        <taxon>Pentapetalae</taxon>
        <taxon>rosids</taxon>
        <taxon>malvids</taxon>
        <taxon>Malvales</taxon>
        <taxon>Malvaceae</taxon>
        <taxon>Helicteroideae</taxon>
        <taxon>Durio</taxon>
    </lineage>
</organism>
<keyword evidence="15" id="KW-0675">Receptor</keyword>
<dbReference type="KEGG" id="dzi:111291767"/>
<evidence type="ECO:0000256" key="15">
    <source>
        <dbReference type="ARBA" id="ARBA00023170"/>
    </source>
</evidence>
<evidence type="ECO:0000256" key="16">
    <source>
        <dbReference type="ARBA" id="ARBA00023180"/>
    </source>
</evidence>
<dbReference type="RefSeq" id="XP_022739500.1">
    <property type="nucleotide sequence ID" value="XM_022883765.1"/>
</dbReference>
<feature type="binding site" evidence="19">
    <location>
        <position position="197"/>
    </location>
    <ligand>
        <name>ATP</name>
        <dbReference type="ChEBI" id="CHEBI:30616"/>
    </ligand>
</feature>
<dbReference type="RefSeq" id="XP_022739504.1">
    <property type="nucleotide sequence ID" value="XM_022883769.1"/>
</dbReference>
<feature type="signal peptide" evidence="20">
    <location>
        <begin position="1"/>
        <end position="25"/>
    </location>
</feature>
<evidence type="ECO:0000256" key="9">
    <source>
        <dbReference type="ARBA" id="ARBA00022737"/>
    </source>
</evidence>
<dbReference type="PROSITE" id="PS00109">
    <property type="entry name" value="PROTEIN_KINASE_TYR"/>
    <property type="match status" value="1"/>
</dbReference>
<dbReference type="GO" id="GO:0016020">
    <property type="term" value="C:membrane"/>
    <property type="evidence" value="ECO:0007669"/>
    <property type="project" value="UniProtKB-SubCell"/>
</dbReference>
<dbReference type="PANTHER" id="PTHR48005:SF92">
    <property type="entry name" value="REPEAT RECEPTOR-LIKE PROTEIN KINASE FAMILY PROTEIN, PUTATIVE-RELATED"/>
    <property type="match status" value="1"/>
</dbReference>
<keyword evidence="6" id="KW-0808">Transferase</keyword>
<dbReference type="RefSeq" id="XP_022739497.1">
    <property type="nucleotide sequence ID" value="XM_022883762.1"/>
</dbReference>
<keyword evidence="11" id="KW-0418">Kinase</keyword>
<dbReference type="Gene3D" id="1.10.510.10">
    <property type="entry name" value="Transferase(Phosphotransferase) domain 1"/>
    <property type="match status" value="1"/>
</dbReference>
<evidence type="ECO:0000256" key="2">
    <source>
        <dbReference type="ARBA" id="ARBA00012513"/>
    </source>
</evidence>
<dbReference type="SUPFAM" id="SSF56112">
    <property type="entry name" value="Protein kinase-like (PK-like)"/>
    <property type="match status" value="1"/>
</dbReference>
<dbReference type="RefSeq" id="XP_022739501.1">
    <property type="nucleotide sequence ID" value="XM_022883766.1"/>
</dbReference>
<dbReference type="Gene3D" id="3.80.10.10">
    <property type="entry name" value="Ribonuclease Inhibitor"/>
    <property type="match status" value="1"/>
</dbReference>
<dbReference type="GO" id="GO:0005524">
    <property type="term" value="F:ATP binding"/>
    <property type="evidence" value="ECO:0007669"/>
    <property type="project" value="UniProtKB-UniRule"/>
</dbReference>
<evidence type="ECO:0000256" key="5">
    <source>
        <dbReference type="ARBA" id="ARBA00022614"/>
    </source>
</evidence>
<evidence type="ECO:0000256" key="20">
    <source>
        <dbReference type="SAM" id="SignalP"/>
    </source>
</evidence>
<proteinExistence type="predicted"/>
<evidence type="ECO:0000259" key="21">
    <source>
        <dbReference type="PROSITE" id="PS50011"/>
    </source>
</evidence>
<dbReference type="GO" id="GO:0004674">
    <property type="term" value="F:protein serine/threonine kinase activity"/>
    <property type="evidence" value="ECO:0007669"/>
    <property type="project" value="UniProtKB-KW"/>
</dbReference>
<dbReference type="OrthoDB" id="676979at2759"/>
<dbReference type="FunFam" id="3.30.200.20:FF:000309">
    <property type="entry name" value="Leucine-rich repeat receptor protein kinase MSP1"/>
    <property type="match status" value="1"/>
</dbReference>
<name>A0A6P5YGF6_DURZI</name>
<dbReference type="InterPro" id="IPR051420">
    <property type="entry name" value="Ser_Thr_Kinases_DiverseReg"/>
</dbReference>
<evidence type="ECO:0000256" key="1">
    <source>
        <dbReference type="ARBA" id="ARBA00004479"/>
    </source>
</evidence>
<keyword evidence="10 19" id="KW-0547">Nucleotide-binding</keyword>
<dbReference type="InterPro" id="IPR011009">
    <property type="entry name" value="Kinase-like_dom_sf"/>
</dbReference>
<dbReference type="RefSeq" id="XP_022739498.1">
    <property type="nucleotide sequence ID" value="XM_022883763.1"/>
</dbReference>
<evidence type="ECO:0000256" key="13">
    <source>
        <dbReference type="ARBA" id="ARBA00022989"/>
    </source>
</evidence>
<dbReference type="RefSeq" id="XP_022739499.1">
    <property type="nucleotide sequence ID" value="XM_022883764.1"/>
</dbReference>
<keyword evidence="16" id="KW-0325">Glycoprotein</keyword>
<evidence type="ECO:0000313" key="24">
    <source>
        <dbReference type="RefSeq" id="XP_022739498.1"/>
    </source>
</evidence>